<proteinExistence type="predicted"/>
<reference evidence="2 3" key="1">
    <citation type="submission" date="2021-06" db="EMBL/GenBank/DDBJ databases">
        <title>Caerostris darwini draft genome.</title>
        <authorList>
            <person name="Kono N."/>
            <person name="Arakawa K."/>
        </authorList>
    </citation>
    <scope>NUCLEOTIDE SEQUENCE [LARGE SCALE GENOMIC DNA]</scope>
</reference>
<keyword evidence="3" id="KW-1185">Reference proteome</keyword>
<dbReference type="PROSITE" id="PS50225">
    <property type="entry name" value="SOCS"/>
    <property type="match status" value="1"/>
</dbReference>
<organism evidence="2 3">
    <name type="scientific">Caerostris darwini</name>
    <dbReference type="NCBI Taxonomy" id="1538125"/>
    <lineage>
        <taxon>Eukaryota</taxon>
        <taxon>Metazoa</taxon>
        <taxon>Ecdysozoa</taxon>
        <taxon>Arthropoda</taxon>
        <taxon>Chelicerata</taxon>
        <taxon>Arachnida</taxon>
        <taxon>Araneae</taxon>
        <taxon>Araneomorphae</taxon>
        <taxon>Entelegynae</taxon>
        <taxon>Araneoidea</taxon>
        <taxon>Araneidae</taxon>
        <taxon>Caerostris</taxon>
    </lineage>
</organism>
<evidence type="ECO:0000313" key="2">
    <source>
        <dbReference type="EMBL" id="GIY18582.1"/>
    </source>
</evidence>
<dbReference type="InterPro" id="IPR001496">
    <property type="entry name" value="SOCS_box"/>
</dbReference>
<comment type="caution">
    <text evidence="2">The sequence shown here is derived from an EMBL/GenBank/DDBJ whole genome shotgun (WGS) entry which is preliminary data.</text>
</comment>
<dbReference type="EMBL" id="BPLQ01005929">
    <property type="protein sequence ID" value="GIY18582.1"/>
    <property type="molecule type" value="Genomic_DNA"/>
</dbReference>
<accession>A0AAV4RER9</accession>
<dbReference type="GO" id="GO:0035556">
    <property type="term" value="P:intracellular signal transduction"/>
    <property type="evidence" value="ECO:0007669"/>
    <property type="project" value="InterPro"/>
</dbReference>
<dbReference type="CDD" id="cd03716">
    <property type="entry name" value="SOCS_ASB_like"/>
    <property type="match status" value="1"/>
</dbReference>
<sequence>MNKIETMTYLSDSCRFRFTKMAGYLNSVTCQFTCHLSSILVQANKMHPSQKKCCFSYSVQALDIIDYEKRCRRHLSSYAPNVEWALLSLECLIEECKIRTDLNGIEYNFHPLLNFLKSLPMVLPFETDNITLVTKLKYLYFKRKLCTILKDNLFDEYISLLKKVLKTSTRRSEVENIVRKFFKVCSVVKPQTELISEEIRQYEFIAELLKLCFEANIQDSHLVTTLVQMAIDRNLIELLDSRYVSQPMYPQGFFNYILEHVTKERFDIVSYANDHPRTLWEFSRNFSVVNAVSFGNMERLVILLKYGFEVFPESEIMKSGHKYPHIKEIIPKGHRMVLHIISAMRSINTIIMNSTHIYSNDWITLTNDQKECFRFIWRAVEDPYVKQAEMGLSITAEYFHLARRGVLNPVRYEENTKSSILYEMCFTDMTLGAKQPRSLKHLCKIKIRKSLYESWNLPKGIFRLGLPKILEMYLNLEWDK</sequence>
<dbReference type="AlphaFoldDB" id="A0AAV4RER9"/>
<dbReference type="Pfam" id="PF07525">
    <property type="entry name" value="SOCS_box"/>
    <property type="match status" value="1"/>
</dbReference>
<evidence type="ECO:0000259" key="1">
    <source>
        <dbReference type="PROSITE" id="PS50225"/>
    </source>
</evidence>
<dbReference type="InterPro" id="IPR036036">
    <property type="entry name" value="SOCS_box-like_dom_sf"/>
</dbReference>
<protein>
    <recommendedName>
        <fullName evidence="1">SOCS box domain-containing protein</fullName>
    </recommendedName>
</protein>
<dbReference type="SUPFAM" id="SSF158235">
    <property type="entry name" value="SOCS box-like"/>
    <property type="match status" value="1"/>
</dbReference>
<name>A0AAV4RER9_9ARAC</name>
<dbReference type="Proteomes" id="UP001054837">
    <property type="component" value="Unassembled WGS sequence"/>
</dbReference>
<feature type="domain" description="SOCS box" evidence="1">
    <location>
        <begin position="431"/>
        <end position="474"/>
    </location>
</feature>
<evidence type="ECO:0000313" key="3">
    <source>
        <dbReference type="Proteomes" id="UP001054837"/>
    </source>
</evidence>
<dbReference type="SMART" id="SM00969">
    <property type="entry name" value="SOCS_box"/>
    <property type="match status" value="1"/>
</dbReference>
<gene>
    <name evidence="2" type="ORF">CDAR_11341</name>
</gene>